<dbReference type="EMBL" id="FO117608">
    <property type="protein sequence ID" value="CCG00437.1"/>
    <property type="molecule type" value="Genomic_DNA"/>
</dbReference>
<reference evidence="1" key="1">
    <citation type="journal article" date="2012" name="Environ. Microbiol.">
        <title>Genomic content of uncultured Bacteroidetes from contrasting oceanic provinces in the North Atlantic Ocean.</title>
        <authorList>
            <person name="Gomez-Pereira P.R."/>
            <person name="Schuler M."/>
            <person name="Fuchs B.M."/>
            <person name="Bennke C."/>
            <person name="Teeling H."/>
            <person name="Waldmann J."/>
            <person name="Richter M."/>
            <person name="Barbe V."/>
            <person name="Bataille E."/>
            <person name="Glockner F.O."/>
            <person name="Amann R."/>
        </authorList>
    </citation>
    <scope>NUCLEOTIDE SEQUENCE</scope>
</reference>
<reference evidence="1" key="2">
    <citation type="submission" date="2012-02" db="EMBL/GenBank/DDBJ databases">
        <authorList>
            <person name="Genoscope - CEA"/>
        </authorList>
    </citation>
    <scope>NUCLEOTIDE SEQUENCE</scope>
</reference>
<sequence>MVNSRPGRLIASGSRRIFGMTFAVGESMIFCRRFPLKPLPHA</sequence>
<accession>H6RHC6</accession>
<protein>
    <submittedName>
        <fullName evidence="1">Uncharacterized protein</fullName>
    </submittedName>
</protein>
<dbReference type="AlphaFoldDB" id="H6RHC6"/>
<organism evidence="1">
    <name type="scientific">uncultured Flavobacteriia bacterium</name>
    <dbReference type="NCBI Taxonomy" id="212695"/>
    <lineage>
        <taxon>Bacteria</taxon>
        <taxon>Pseudomonadati</taxon>
        <taxon>Bacteroidota</taxon>
        <taxon>Flavobacteriia</taxon>
        <taxon>environmental samples</taxon>
    </lineage>
</organism>
<proteinExistence type="predicted"/>
<gene>
    <name evidence="1" type="ORF">VIS_S18DCB90001</name>
</gene>
<name>H6RHC6_9BACT</name>
<evidence type="ECO:0000313" key="1">
    <source>
        <dbReference type="EMBL" id="CCG00437.1"/>
    </source>
</evidence>